<dbReference type="Proteomes" id="UP000277811">
    <property type="component" value="Unassembled WGS sequence"/>
</dbReference>
<organism evidence="11 12">
    <name type="scientific">Lucifera butyrica</name>
    <dbReference type="NCBI Taxonomy" id="1351585"/>
    <lineage>
        <taxon>Bacteria</taxon>
        <taxon>Bacillati</taxon>
        <taxon>Bacillota</taxon>
        <taxon>Negativicutes</taxon>
        <taxon>Veillonellales</taxon>
        <taxon>Veillonellaceae</taxon>
        <taxon>Lucifera</taxon>
    </lineage>
</organism>
<evidence type="ECO:0000256" key="5">
    <source>
        <dbReference type="ARBA" id="ARBA00023274"/>
    </source>
</evidence>
<dbReference type="RefSeq" id="WP_122625864.1">
    <property type="nucleotide sequence ID" value="NZ_UPPP01000051.1"/>
</dbReference>
<evidence type="ECO:0000313" key="12">
    <source>
        <dbReference type="Proteomes" id="UP000277811"/>
    </source>
</evidence>
<dbReference type="SUPFAM" id="SSF50104">
    <property type="entry name" value="Translation proteins SH3-like domain"/>
    <property type="match status" value="1"/>
</dbReference>
<dbReference type="SUPFAM" id="SSF50249">
    <property type="entry name" value="Nucleic acid-binding proteins"/>
    <property type="match status" value="1"/>
</dbReference>
<keyword evidence="2 7" id="KW-0699">rRNA-binding</keyword>
<keyword evidence="4 7" id="KW-0689">Ribosomal protein</keyword>
<comment type="function">
    <text evidence="7">One of the primary rRNA binding proteins. Required for association of the 30S and 50S subunits to form the 70S ribosome, for tRNA binding and peptide bond formation. It has been suggested to have peptidyltransferase activity; this is somewhat controversial. Makes several contacts with the 16S rRNA in the 70S ribosome.</text>
</comment>
<dbReference type="Gene3D" id="2.30.30.30">
    <property type="match status" value="1"/>
</dbReference>
<feature type="domain" description="Large ribosomal subunit protein uL2 RNA-binding" evidence="10">
    <location>
        <begin position="42"/>
        <end position="118"/>
    </location>
</feature>
<evidence type="ECO:0000256" key="8">
    <source>
        <dbReference type="SAM" id="MobiDB-lite"/>
    </source>
</evidence>
<dbReference type="GO" id="GO:0003735">
    <property type="term" value="F:structural constituent of ribosome"/>
    <property type="evidence" value="ECO:0007669"/>
    <property type="project" value="InterPro"/>
</dbReference>
<dbReference type="GO" id="GO:0019843">
    <property type="term" value="F:rRNA binding"/>
    <property type="evidence" value="ECO:0007669"/>
    <property type="project" value="UniProtKB-UniRule"/>
</dbReference>
<evidence type="ECO:0000256" key="7">
    <source>
        <dbReference type="HAMAP-Rule" id="MF_01320"/>
    </source>
</evidence>
<dbReference type="InterPro" id="IPR014722">
    <property type="entry name" value="Rib_uL2_dom2"/>
</dbReference>
<evidence type="ECO:0000256" key="3">
    <source>
        <dbReference type="ARBA" id="ARBA00022884"/>
    </source>
</evidence>
<dbReference type="SMART" id="SM01382">
    <property type="entry name" value="Ribosomal_L2_C"/>
    <property type="match status" value="1"/>
</dbReference>
<evidence type="ECO:0000256" key="4">
    <source>
        <dbReference type="ARBA" id="ARBA00022980"/>
    </source>
</evidence>
<dbReference type="PANTHER" id="PTHR13691">
    <property type="entry name" value="RIBOSOMAL PROTEIN L2"/>
    <property type="match status" value="1"/>
</dbReference>
<evidence type="ECO:0000259" key="9">
    <source>
        <dbReference type="SMART" id="SM01382"/>
    </source>
</evidence>
<dbReference type="PANTHER" id="PTHR13691:SF5">
    <property type="entry name" value="LARGE RIBOSOMAL SUBUNIT PROTEIN UL2M"/>
    <property type="match status" value="1"/>
</dbReference>
<dbReference type="Gene3D" id="4.10.950.10">
    <property type="entry name" value="Ribosomal protein L2, domain 3"/>
    <property type="match status" value="1"/>
</dbReference>
<dbReference type="GO" id="GO:0002181">
    <property type="term" value="P:cytoplasmic translation"/>
    <property type="evidence" value="ECO:0007669"/>
    <property type="project" value="TreeGrafter"/>
</dbReference>
<dbReference type="InterPro" id="IPR014726">
    <property type="entry name" value="Ribosomal_uL2_dom3"/>
</dbReference>
<dbReference type="InterPro" id="IPR022671">
    <property type="entry name" value="Ribosomal_uL2_CS"/>
</dbReference>
<dbReference type="GO" id="GO:0015934">
    <property type="term" value="C:large ribosomal subunit"/>
    <property type="evidence" value="ECO:0007669"/>
    <property type="project" value="InterPro"/>
</dbReference>
<dbReference type="FunFam" id="2.30.30.30:FF:000001">
    <property type="entry name" value="50S ribosomal protein L2"/>
    <property type="match status" value="1"/>
</dbReference>
<dbReference type="InterPro" id="IPR002171">
    <property type="entry name" value="Ribosomal_uL2"/>
</dbReference>
<accession>A0A498R0S5</accession>
<dbReference type="InterPro" id="IPR022669">
    <property type="entry name" value="Ribosomal_uL2_C"/>
</dbReference>
<dbReference type="InterPro" id="IPR012340">
    <property type="entry name" value="NA-bd_OB-fold"/>
</dbReference>
<dbReference type="EMBL" id="UPPP01000051">
    <property type="protein sequence ID" value="VBB04839.1"/>
    <property type="molecule type" value="Genomic_DNA"/>
</dbReference>
<reference evidence="11 12" key="1">
    <citation type="submission" date="2018-06" db="EMBL/GenBank/DDBJ databases">
        <authorList>
            <person name="Strepis N."/>
        </authorList>
    </citation>
    <scope>NUCLEOTIDE SEQUENCE [LARGE SCALE GENOMIC DNA]</scope>
    <source>
        <strain evidence="11">LUCI</strain>
    </source>
</reference>
<dbReference type="NCBIfam" id="TIGR01171">
    <property type="entry name" value="rplB_bact"/>
    <property type="match status" value="1"/>
</dbReference>
<dbReference type="Pfam" id="PF00181">
    <property type="entry name" value="Ribosomal_L2_N"/>
    <property type="match status" value="1"/>
</dbReference>
<evidence type="ECO:0000313" key="11">
    <source>
        <dbReference type="EMBL" id="VBB04839.1"/>
    </source>
</evidence>
<comment type="similarity">
    <text evidence="1 7">Belongs to the universal ribosomal protein uL2 family.</text>
</comment>
<keyword evidence="12" id="KW-1185">Reference proteome</keyword>
<dbReference type="PROSITE" id="PS00467">
    <property type="entry name" value="RIBOSOMAL_L2"/>
    <property type="match status" value="1"/>
</dbReference>
<dbReference type="InterPro" id="IPR005880">
    <property type="entry name" value="Ribosomal_uL2_bac/org-type"/>
</dbReference>
<dbReference type="InterPro" id="IPR008991">
    <property type="entry name" value="Translation_prot_SH3-like_sf"/>
</dbReference>
<evidence type="ECO:0000256" key="2">
    <source>
        <dbReference type="ARBA" id="ARBA00022730"/>
    </source>
</evidence>
<dbReference type="PIRSF" id="PIRSF002158">
    <property type="entry name" value="Ribosomal_L2"/>
    <property type="match status" value="1"/>
</dbReference>
<dbReference type="FunFam" id="2.40.50.140:FF:000003">
    <property type="entry name" value="50S ribosomal protein L2"/>
    <property type="match status" value="1"/>
</dbReference>
<dbReference type="SMART" id="SM01383">
    <property type="entry name" value="Ribosomal_L2"/>
    <property type="match status" value="1"/>
</dbReference>
<keyword evidence="3 7" id="KW-0694">RNA-binding</keyword>
<dbReference type="AlphaFoldDB" id="A0A498R0S5"/>
<sequence length="275" mass="30277">MPVKSFKPYAPGRRFMTVADFSDITADRPERSLVERLQKHAGRNQQGRLTVRHQGGGHKRLYRIIDFKRNKDNVPAKVATIEYDPNRSARIALLHYVDGEKRYILAPNGLNVGDVIMSGPEADIKVGNALPILKIPVGTMLHNIELKIGKGGQLVRSAGAGAQLMAKEGDYALLRLPSGELRKVHVNCKATIGQVGNLEHENISIGKAGRSRWMGIRPANRGVAMNPIDHPHGGGEGRSPVGRKHPVTPWGKHAMGAKTRRNKSSDKMIVKRRTK</sequence>
<dbReference type="Pfam" id="PF03947">
    <property type="entry name" value="Ribosomal_L2_C"/>
    <property type="match status" value="1"/>
</dbReference>
<feature type="region of interest" description="Disordered" evidence="8">
    <location>
        <begin position="224"/>
        <end position="275"/>
    </location>
</feature>
<dbReference type="GO" id="GO:0016740">
    <property type="term" value="F:transferase activity"/>
    <property type="evidence" value="ECO:0007669"/>
    <property type="project" value="InterPro"/>
</dbReference>
<dbReference type="HAMAP" id="MF_01320_B">
    <property type="entry name" value="Ribosomal_uL2_B"/>
    <property type="match status" value="1"/>
</dbReference>
<name>A0A498R0S5_9FIRM</name>
<evidence type="ECO:0000256" key="1">
    <source>
        <dbReference type="ARBA" id="ARBA00005636"/>
    </source>
</evidence>
<proteinExistence type="inferred from homology"/>
<evidence type="ECO:0000256" key="6">
    <source>
        <dbReference type="ARBA" id="ARBA00035242"/>
    </source>
</evidence>
<feature type="domain" description="Large ribosomal subunit protein uL2 C-terminal" evidence="9">
    <location>
        <begin position="124"/>
        <end position="253"/>
    </location>
</feature>
<keyword evidence="5 7" id="KW-0687">Ribonucleoprotein</keyword>
<dbReference type="Gene3D" id="2.40.50.140">
    <property type="entry name" value="Nucleic acid-binding proteins"/>
    <property type="match status" value="1"/>
</dbReference>
<dbReference type="InterPro" id="IPR022666">
    <property type="entry name" value="Ribosomal_uL2_RNA-bd_dom"/>
</dbReference>
<comment type="subunit">
    <text evidence="7">Part of the 50S ribosomal subunit. Forms a bridge to the 30S subunit in the 70S ribosome.</text>
</comment>
<protein>
    <recommendedName>
        <fullName evidence="6 7">Large ribosomal subunit protein uL2</fullName>
    </recommendedName>
</protein>
<evidence type="ECO:0000259" key="10">
    <source>
        <dbReference type="SMART" id="SM01383"/>
    </source>
</evidence>
<dbReference type="FunFam" id="4.10.950.10:FF:000001">
    <property type="entry name" value="50S ribosomal protein L2"/>
    <property type="match status" value="1"/>
</dbReference>
<gene>
    <name evidence="7" type="primary">rplB</name>
    <name evidence="11" type="ORF">LUCI_0045</name>
</gene>
<dbReference type="OrthoDB" id="9778722at2"/>